<evidence type="ECO:0000313" key="3">
    <source>
        <dbReference type="Proteomes" id="UP000199107"/>
    </source>
</evidence>
<keyword evidence="3" id="KW-1185">Reference proteome</keyword>
<feature type="region of interest" description="Disordered" evidence="1">
    <location>
        <begin position="112"/>
        <end position="137"/>
    </location>
</feature>
<evidence type="ECO:0000313" key="2">
    <source>
        <dbReference type="EMBL" id="SDL94091.1"/>
    </source>
</evidence>
<dbReference type="SUPFAM" id="SSF48452">
    <property type="entry name" value="TPR-like"/>
    <property type="match status" value="1"/>
</dbReference>
<organism evidence="2 3">
    <name type="scientific">Franzmannia pantelleriensis</name>
    <dbReference type="NCBI Taxonomy" id="48727"/>
    <lineage>
        <taxon>Bacteria</taxon>
        <taxon>Pseudomonadati</taxon>
        <taxon>Pseudomonadota</taxon>
        <taxon>Gammaproteobacteria</taxon>
        <taxon>Oceanospirillales</taxon>
        <taxon>Halomonadaceae</taxon>
        <taxon>Franzmannia</taxon>
    </lineage>
</organism>
<evidence type="ECO:0000256" key="1">
    <source>
        <dbReference type="SAM" id="MobiDB-lite"/>
    </source>
</evidence>
<dbReference type="Proteomes" id="UP000199107">
    <property type="component" value="Unassembled WGS sequence"/>
</dbReference>
<dbReference type="Gene3D" id="1.25.40.10">
    <property type="entry name" value="Tetratricopeptide repeat domain"/>
    <property type="match status" value="1"/>
</dbReference>
<accession>A0A1G9P6G4</accession>
<name>A0A1G9P6G4_9GAMM</name>
<dbReference type="EMBL" id="FNGH01000008">
    <property type="protein sequence ID" value="SDL94091.1"/>
    <property type="molecule type" value="Genomic_DNA"/>
</dbReference>
<proteinExistence type="predicted"/>
<sequence length="137" mass="15027">MLTIYDEGLEKHPTDSDLLNNRAQLNASLGHYAAAKADLDMLKEGELHKEGKLMRCMLQERLDGATDDALACYSEVQSDYASEITDYPDANHVLAARLAASPEAVPLLEEWQASDDPMKNPMVEGKRSTNPTCCGLS</sequence>
<dbReference type="RefSeq" id="WP_176817217.1">
    <property type="nucleotide sequence ID" value="NZ_FNGH01000008.1"/>
</dbReference>
<feature type="compositionally biased region" description="Polar residues" evidence="1">
    <location>
        <begin position="128"/>
        <end position="137"/>
    </location>
</feature>
<dbReference type="Pfam" id="PF13431">
    <property type="entry name" value="TPR_17"/>
    <property type="match status" value="1"/>
</dbReference>
<protein>
    <submittedName>
        <fullName evidence="2">Tetratricopeptide repeat-containing protein</fullName>
    </submittedName>
</protein>
<dbReference type="InterPro" id="IPR011990">
    <property type="entry name" value="TPR-like_helical_dom_sf"/>
</dbReference>
<gene>
    <name evidence="2" type="ORF">SAMN05192555_1082</name>
</gene>
<dbReference type="AlphaFoldDB" id="A0A1G9P6G4"/>
<reference evidence="3" key="1">
    <citation type="submission" date="2016-10" db="EMBL/GenBank/DDBJ databases">
        <authorList>
            <person name="Varghese N."/>
            <person name="Submissions S."/>
        </authorList>
    </citation>
    <scope>NUCLEOTIDE SEQUENCE [LARGE SCALE GENOMIC DNA]</scope>
    <source>
        <strain evidence="3">AAP</strain>
    </source>
</reference>